<dbReference type="Pfam" id="PF02358">
    <property type="entry name" value="Trehalose_PPase"/>
    <property type="match status" value="1"/>
</dbReference>
<proteinExistence type="inferred from homology"/>
<comment type="similarity">
    <text evidence="1">In the C-terminal section; belongs to the trehalose phosphatase family.</text>
</comment>
<dbReference type="EMBL" id="LGTQ01000010">
    <property type="protein sequence ID" value="KPM47561.1"/>
    <property type="molecule type" value="Genomic_DNA"/>
</dbReference>
<evidence type="ECO:0000313" key="3">
    <source>
        <dbReference type="EMBL" id="KPM47561.1"/>
    </source>
</evidence>
<dbReference type="CDD" id="cd03788">
    <property type="entry name" value="GT20_TPS"/>
    <property type="match status" value="1"/>
</dbReference>
<dbReference type="GO" id="GO:0005829">
    <property type="term" value="C:cytosol"/>
    <property type="evidence" value="ECO:0007669"/>
    <property type="project" value="TreeGrafter"/>
</dbReference>
<evidence type="ECO:0000256" key="1">
    <source>
        <dbReference type="ARBA" id="ARBA00006330"/>
    </source>
</evidence>
<dbReference type="NCBIfam" id="NF011071">
    <property type="entry name" value="PRK14501.1"/>
    <property type="match status" value="1"/>
</dbReference>
<evidence type="ECO:0000313" key="4">
    <source>
        <dbReference type="Proteomes" id="UP000050454"/>
    </source>
</evidence>
<sequence length="735" mass="85602">MSQAKRLLIVSNRLPYQLSEEDDEFKLTMSSGGLVSALKSYMENSSADFSDMHWYGNADFSEKEWAKASEQLAEKTDAIKPVFIPKNLKEKHYSGFSNSTLWPHFHYFPTFTKYDQSDYKAYYKVNEMFAKKIIENYQKDDVIWVHDYQLLLLPEMLRRKLPDATIGFFLHIPFPSFEIFRMLPREWRENILRGMLGSDLVGFHTNDYVLHFQKSVRMLLGYESKRRLIQTENRAIRSDLFPISIDYHLFNKSFDKPEVKKIKRQMSNLMPNMKTIFSVDRLDYTKGIGNRLRAYEHFLKENPEWHEKVTFNLVVVPSRDVIKQYGENKRKLEELVGRINGAFGKMGWQPVVYQYRSLNFDELCACYTGCDVALITPVRDGMNLVSKEFVASRKDLKGVLVLSEMAGSAAELGEAILINPTDLDELATGIKRALNMPLMMQSRHLEIMQERIRTYDVNMWAQDFMTELSNVKALQASKKIRQAGPVVKRDIKKQYDNADKRMFFLDYDGTLMPFQSQPHLAQPNERVLNMLEKLASDPKNIVTVISGRDRDTLNEWLGHLPINLVTEHGAAKKMKGEDWKLTEKVFRPEWRQEIYHQMKLNVHRCAKSFIEEKNFAVAWHYRNADKDLGFLRSRELIDSLYRVINNNMPLQVIDGNKVVEVRMTGVDKGSAAREIYDQEKGDFVLAIGDDRTDEDMFRALNEVAYTIKVGTENSEAKYNFTNISEVLPFFEDIID</sequence>
<dbReference type="SUPFAM" id="SSF53756">
    <property type="entry name" value="UDP-Glycosyltransferase/glycogen phosphorylase"/>
    <property type="match status" value="1"/>
</dbReference>
<dbReference type="SUPFAM" id="SSF56784">
    <property type="entry name" value="HAD-like"/>
    <property type="match status" value="1"/>
</dbReference>
<dbReference type="PANTHER" id="PTHR10788">
    <property type="entry name" value="TREHALOSE-6-PHOSPHATE SYNTHASE"/>
    <property type="match status" value="1"/>
</dbReference>
<dbReference type="InterPro" id="IPR036412">
    <property type="entry name" value="HAD-like_sf"/>
</dbReference>
<evidence type="ECO:0000256" key="2">
    <source>
        <dbReference type="ARBA" id="ARBA00008799"/>
    </source>
</evidence>
<dbReference type="GO" id="GO:0004805">
    <property type="term" value="F:trehalose-phosphatase activity"/>
    <property type="evidence" value="ECO:0007669"/>
    <property type="project" value="TreeGrafter"/>
</dbReference>
<comment type="caution">
    <text evidence="3">The sequence shown here is derived from an EMBL/GenBank/DDBJ whole genome shotgun (WGS) entry which is preliminary data.</text>
</comment>
<organism evidence="3 4">
    <name type="scientific">Jiulongibacter sediminis</name>
    <dbReference type="NCBI Taxonomy" id="1605367"/>
    <lineage>
        <taxon>Bacteria</taxon>
        <taxon>Pseudomonadati</taxon>
        <taxon>Bacteroidota</taxon>
        <taxon>Cytophagia</taxon>
        <taxon>Cytophagales</taxon>
        <taxon>Leadbetterellaceae</taxon>
        <taxon>Jiulongibacter</taxon>
    </lineage>
</organism>
<dbReference type="InterPro" id="IPR006379">
    <property type="entry name" value="HAD-SF_hydro_IIB"/>
</dbReference>
<dbReference type="Pfam" id="PF00982">
    <property type="entry name" value="Glyco_transf_20"/>
    <property type="match status" value="1"/>
</dbReference>
<dbReference type="InterPro" id="IPR023214">
    <property type="entry name" value="HAD_sf"/>
</dbReference>
<comment type="similarity">
    <text evidence="2">Belongs to the glycosyltransferase 20 family.</text>
</comment>
<keyword evidence="4" id="KW-1185">Reference proteome</keyword>
<dbReference type="InterPro" id="IPR003337">
    <property type="entry name" value="Trehalose_PPase"/>
</dbReference>
<dbReference type="Proteomes" id="UP000050454">
    <property type="component" value="Unassembled WGS sequence"/>
</dbReference>
<dbReference type="Gene3D" id="3.30.70.1020">
    <property type="entry name" value="Trehalose-6-phosphate phosphatase related protein, domain 2"/>
    <property type="match status" value="1"/>
</dbReference>
<dbReference type="PATRIC" id="fig|1605367.3.peg.146"/>
<protein>
    <submittedName>
        <fullName evidence="3">Uncharacterized protein</fullName>
    </submittedName>
</protein>
<accession>A0A0P7BAV4</accession>
<dbReference type="Gene3D" id="3.40.50.2000">
    <property type="entry name" value="Glycogen Phosphorylase B"/>
    <property type="match status" value="2"/>
</dbReference>
<dbReference type="GO" id="GO:0003825">
    <property type="term" value="F:alpha,alpha-trehalose-phosphate synthase (UDP-forming) activity"/>
    <property type="evidence" value="ECO:0007669"/>
    <property type="project" value="TreeGrafter"/>
</dbReference>
<dbReference type="NCBIfam" id="TIGR00685">
    <property type="entry name" value="T6PP"/>
    <property type="match status" value="1"/>
</dbReference>
<dbReference type="CDD" id="cd01627">
    <property type="entry name" value="HAD_TPP"/>
    <property type="match status" value="1"/>
</dbReference>
<gene>
    <name evidence="3" type="ORF">AFM12_13745</name>
</gene>
<dbReference type="PANTHER" id="PTHR10788:SF106">
    <property type="entry name" value="BCDNA.GH08860"/>
    <property type="match status" value="1"/>
</dbReference>
<dbReference type="STRING" id="1605367.AFM12_13745"/>
<reference evidence="3 4" key="1">
    <citation type="submission" date="2015-07" db="EMBL/GenBank/DDBJ databases">
        <title>The draft genome sequence of Leadbetterella sp. JN14-9.</title>
        <authorList>
            <person name="Liu Y."/>
            <person name="Du J."/>
            <person name="Shao Z."/>
        </authorList>
    </citation>
    <scope>NUCLEOTIDE SEQUENCE [LARGE SCALE GENOMIC DNA]</scope>
    <source>
        <strain evidence="3 4">JN14-9</strain>
    </source>
</reference>
<dbReference type="GO" id="GO:0005992">
    <property type="term" value="P:trehalose biosynthetic process"/>
    <property type="evidence" value="ECO:0007669"/>
    <property type="project" value="InterPro"/>
</dbReference>
<name>A0A0P7BAV4_9BACT</name>
<dbReference type="InterPro" id="IPR001830">
    <property type="entry name" value="Glyco_trans_20"/>
</dbReference>
<dbReference type="Gene3D" id="3.40.50.1000">
    <property type="entry name" value="HAD superfamily/HAD-like"/>
    <property type="match status" value="1"/>
</dbReference>
<dbReference type="OrthoDB" id="9761633at2"/>
<dbReference type="AlphaFoldDB" id="A0A0P7BAV4"/>
<dbReference type="RefSeq" id="WP_055149205.1">
    <property type="nucleotide sequence ID" value="NZ_JXSZ01000010.1"/>
</dbReference>
<dbReference type="NCBIfam" id="TIGR01484">
    <property type="entry name" value="HAD-SF-IIB"/>
    <property type="match status" value="1"/>
</dbReference>